<comment type="caution">
    <text evidence="1">The sequence shown here is derived from an EMBL/GenBank/DDBJ whole genome shotgun (WGS) entry which is preliminary data.</text>
</comment>
<evidence type="ECO:0000313" key="1">
    <source>
        <dbReference type="EMBL" id="KKL27554.1"/>
    </source>
</evidence>
<dbReference type="EMBL" id="LAZR01035420">
    <property type="protein sequence ID" value="KKL27554.1"/>
    <property type="molecule type" value="Genomic_DNA"/>
</dbReference>
<protein>
    <submittedName>
        <fullName evidence="1">Uncharacterized protein</fullName>
    </submittedName>
</protein>
<name>A0A0F9C072_9ZZZZ</name>
<reference evidence="1" key="1">
    <citation type="journal article" date="2015" name="Nature">
        <title>Complex archaea that bridge the gap between prokaryotes and eukaryotes.</title>
        <authorList>
            <person name="Spang A."/>
            <person name="Saw J.H."/>
            <person name="Jorgensen S.L."/>
            <person name="Zaremba-Niedzwiedzka K."/>
            <person name="Martijn J."/>
            <person name="Lind A.E."/>
            <person name="van Eijk R."/>
            <person name="Schleper C."/>
            <person name="Guy L."/>
            <person name="Ettema T.J."/>
        </authorList>
    </citation>
    <scope>NUCLEOTIDE SEQUENCE</scope>
</reference>
<organism evidence="1">
    <name type="scientific">marine sediment metagenome</name>
    <dbReference type="NCBI Taxonomy" id="412755"/>
    <lineage>
        <taxon>unclassified sequences</taxon>
        <taxon>metagenomes</taxon>
        <taxon>ecological metagenomes</taxon>
    </lineage>
</organism>
<proteinExistence type="predicted"/>
<feature type="non-terminal residue" evidence="1">
    <location>
        <position position="1"/>
    </location>
</feature>
<accession>A0A0F9C072</accession>
<sequence>GLIVDEYGVLKVNQLKTKLVETEELRIQNTDIQKTGITIYDRETGTPYCIYLANGNLQTSAEECQSATTTVVLAGITYDAPTTTTEDTSLDTTIDSHPLPATTSFEATFAFHSSDQNAFFQCKINLEGWQNCASPKTYSGLVPRDYTFQVFATNLQGNYDATPATFSWIIIEENVTTDTTTIDTIVTTTTTTDEIVTSTDETVTTTDETIISENQTATSTDQTTTTTTDITIIDTATTTPAITTTTTDTIITDTTNIATTTDIATITTDTTTASTTTDTVTTTSTNQIASSTNQIL</sequence>
<gene>
    <name evidence="1" type="ORF">LCGC14_2384000</name>
</gene>
<dbReference type="AlphaFoldDB" id="A0A0F9C072"/>